<name>A0ABZ3HCV5_9BACT</name>
<evidence type="ECO:0000313" key="2">
    <source>
        <dbReference type="EMBL" id="XAU16111.1"/>
    </source>
</evidence>
<dbReference type="PANTHER" id="PTHR33840">
    <property type="match status" value="1"/>
</dbReference>
<proteinExistence type="predicted"/>
<feature type="domain" description="T6SS Phospholipase effector Tle1-like catalytic" evidence="1">
    <location>
        <begin position="3"/>
        <end position="254"/>
    </location>
</feature>
<dbReference type="RefSeq" id="WP_345973481.1">
    <property type="nucleotide sequence ID" value="NZ_CP147920.1"/>
</dbReference>
<sequence length="373" mass="42515">MAKNIVIFSDGTGQEGGKGNNTNIYKLFNMIEDRTPRQIAFYDPGLGTGIHRLTGNVGGFGISRNIQQCYRFLFEHYEAGDKIFLFGFSRGAATVRSLSGFLHYFGILPKSRPELIATAYDIYMIEDEGKRKEKAAAFLKDHHNMWTKVEFIGCYDTVAALGLPIKSLSVLLDGIPGFRHRFHNFRLSETITHAYQALAIDDERKTFHPVLWEQQVKEWQTVKQVWFSGMHTDVGGGYAEQDLSDIPLVWLTRQAINHGLLIYPKHTVDPHEDAQGKMHDSRGTWLTRLYRREQRHWDAATRGKPLVHASVLERHAKHPTAYHPWILEMDYDVEPWEQWPAKEKQPLFDCTAQTACDIDTVDGNGPAACNVKG</sequence>
<reference evidence="2 3" key="1">
    <citation type="submission" date="2024-03" db="EMBL/GenBank/DDBJ databases">
        <title>Sulfurimonas sp. HSL3-1.</title>
        <authorList>
            <person name="Wang S."/>
        </authorList>
    </citation>
    <scope>NUCLEOTIDE SEQUENCE [LARGE SCALE GENOMIC DNA]</scope>
    <source>
        <strain evidence="2 3">HSL3-1</strain>
    </source>
</reference>
<organism evidence="2 3">
    <name type="scientific">Sulfurimonas diazotrophicus</name>
    <dbReference type="NCBI Taxonomy" id="3131939"/>
    <lineage>
        <taxon>Bacteria</taxon>
        <taxon>Pseudomonadati</taxon>
        <taxon>Campylobacterota</taxon>
        <taxon>Epsilonproteobacteria</taxon>
        <taxon>Campylobacterales</taxon>
        <taxon>Sulfurimonadaceae</taxon>
        <taxon>Sulfurimonas</taxon>
    </lineage>
</organism>
<gene>
    <name evidence="2" type="ORF">WCY31_05235</name>
</gene>
<evidence type="ECO:0000259" key="1">
    <source>
        <dbReference type="Pfam" id="PF09994"/>
    </source>
</evidence>
<dbReference type="InterPro" id="IPR018712">
    <property type="entry name" value="Tle1-like_cat"/>
</dbReference>
<protein>
    <submittedName>
        <fullName evidence="2">DUF2235 domain-containing protein</fullName>
    </submittedName>
</protein>
<accession>A0ABZ3HCV5</accession>
<dbReference type="PANTHER" id="PTHR33840:SF1">
    <property type="entry name" value="TLE1 PHOSPHOLIPASE DOMAIN-CONTAINING PROTEIN"/>
    <property type="match status" value="1"/>
</dbReference>
<dbReference type="EMBL" id="CP147920">
    <property type="protein sequence ID" value="XAU16111.1"/>
    <property type="molecule type" value="Genomic_DNA"/>
</dbReference>
<evidence type="ECO:0000313" key="3">
    <source>
        <dbReference type="Proteomes" id="UP001447842"/>
    </source>
</evidence>
<dbReference type="Pfam" id="PF09994">
    <property type="entry name" value="T6SS_Tle1-like_cat"/>
    <property type="match status" value="1"/>
</dbReference>
<keyword evidence="3" id="KW-1185">Reference proteome</keyword>
<dbReference type="Proteomes" id="UP001447842">
    <property type="component" value="Chromosome"/>
</dbReference>